<feature type="domain" description="Peptidase S9A N-terminal" evidence="2">
    <location>
        <begin position="14"/>
        <end position="378"/>
    </location>
</feature>
<comment type="caution">
    <text evidence="3">The sequence shown here is derived from an EMBL/GenBank/DDBJ whole genome shotgun (WGS) entry which is preliminary data.</text>
</comment>
<organism evidence="3">
    <name type="scientific">Hellea balneolensis</name>
    <dbReference type="NCBI Taxonomy" id="287478"/>
    <lineage>
        <taxon>Bacteria</taxon>
        <taxon>Pseudomonadati</taxon>
        <taxon>Pseudomonadota</taxon>
        <taxon>Alphaproteobacteria</taxon>
        <taxon>Maricaulales</taxon>
        <taxon>Robiginitomaculaceae</taxon>
        <taxon>Hellea</taxon>
    </lineage>
</organism>
<sequence>MARLHTNIPAPKAKKEPVTIEQLGFSRTDNYAWLKDKHWQRVMANPSELRADIKDHLKAENAYMAKVMAPTKKLQDALLDEFKGRIKDDDSSVPAPDGPFAYAHKFRPGDEHGLYIRTPRHTPQKDETILLDADALAQTYKQDGFAFFDIGAIAHSDDHKFLAYALDLQGSEQYQIFIKDIERARLIGPQIQASAGDLVWAADNQTLFWVERDENNRPCKVYRQNILSEGSAELVYDEDDPGFFVSIGRSDTGNWIEILCNDHTTSETWLIPAKSPKTAPKCARTRQRNIEYSLHDHGEDFYILTNKDNAIDFKIMKCTQTEVQNDTWETLVPHSPGTLILDVETYQGYLVRLERKNALPRIVIHNLETGEEHSIDFNEEAYALGLEGGY</sequence>
<proteinExistence type="inferred from homology"/>
<evidence type="ECO:0000256" key="1">
    <source>
        <dbReference type="ARBA" id="ARBA00005228"/>
    </source>
</evidence>
<name>A0A7C5LVI7_9PROT</name>
<dbReference type="PANTHER" id="PTHR11757">
    <property type="entry name" value="PROTEASE FAMILY S9A OLIGOPEPTIDASE"/>
    <property type="match status" value="1"/>
</dbReference>
<accession>A0A7C5LVI7</accession>
<dbReference type="InterPro" id="IPR051543">
    <property type="entry name" value="Serine_Peptidase_S9A"/>
</dbReference>
<reference evidence="3" key="1">
    <citation type="journal article" date="2020" name="mSystems">
        <title>Genome- and Community-Level Interaction Insights into Carbon Utilization and Element Cycling Functions of Hydrothermarchaeota in Hydrothermal Sediment.</title>
        <authorList>
            <person name="Zhou Z."/>
            <person name="Liu Y."/>
            <person name="Xu W."/>
            <person name="Pan J."/>
            <person name="Luo Z.H."/>
            <person name="Li M."/>
        </authorList>
    </citation>
    <scope>NUCLEOTIDE SEQUENCE [LARGE SCALE GENOMIC DNA]</scope>
    <source>
        <strain evidence="3">HyVt-485</strain>
    </source>
</reference>
<dbReference type="Proteomes" id="UP000885830">
    <property type="component" value="Unassembled WGS sequence"/>
</dbReference>
<dbReference type="PANTHER" id="PTHR11757:SF19">
    <property type="entry name" value="PROLYL ENDOPEPTIDASE-LIKE"/>
    <property type="match status" value="1"/>
</dbReference>
<dbReference type="GO" id="GO:0004252">
    <property type="term" value="F:serine-type endopeptidase activity"/>
    <property type="evidence" value="ECO:0007669"/>
    <property type="project" value="InterPro"/>
</dbReference>
<gene>
    <name evidence="3" type="ORF">ENJ42_09635</name>
</gene>
<comment type="similarity">
    <text evidence="1">Belongs to the peptidase S9A family.</text>
</comment>
<dbReference type="Gene3D" id="2.130.10.120">
    <property type="entry name" value="Prolyl oligopeptidase, N-terminal domain"/>
    <property type="match status" value="1"/>
</dbReference>
<evidence type="ECO:0000259" key="2">
    <source>
        <dbReference type="Pfam" id="PF02897"/>
    </source>
</evidence>
<dbReference type="InterPro" id="IPR023302">
    <property type="entry name" value="Pept_S9A_N"/>
</dbReference>
<feature type="non-terminal residue" evidence="3">
    <location>
        <position position="390"/>
    </location>
</feature>
<evidence type="ECO:0000313" key="3">
    <source>
        <dbReference type="EMBL" id="HHL43869.1"/>
    </source>
</evidence>
<dbReference type="AlphaFoldDB" id="A0A7C5LVI7"/>
<dbReference type="Pfam" id="PF02897">
    <property type="entry name" value="Peptidase_S9_N"/>
    <property type="match status" value="1"/>
</dbReference>
<dbReference type="SUPFAM" id="SSF50993">
    <property type="entry name" value="Peptidase/esterase 'gauge' domain"/>
    <property type="match status" value="1"/>
</dbReference>
<protein>
    <submittedName>
        <fullName evidence="3">S9 family peptidase</fullName>
    </submittedName>
</protein>
<dbReference type="EMBL" id="DRMJ01000505">
    <property type="protein sequence ID" value="HHL43869.1"/>
    <property type="molecule type" value="Genomic_DNA"/>
</dbReference>